<dbReference type="Gene3D" id="3.40.50.620">
    <property type="entry name" value="HUPs"/>
    <property type="match status" value="1"/>
</dbReference>
<dbReference type="AlphaFoldDB" id="A0A2P7ED97"/>
<dbReference type="PANTHER" id="PTHR46268:SF6">
    <property type="entry name" value="UNIVERSAL STRESS PROTEIN UP12"/>
    <property type="match status" value="1"/>
</dbReference>
<dbReference type="EMBL" id="PXVC01000043">
    <property type="protein sequence ID" value="PSI01201.1"/>
    <property type="molecule type" value="Genomic_DNA"/>
</dbReference>
<dbReference type="PRINTS" id="PR01438">
    <property type="entry name" value="UNVRSLSTRESS"/>
</dbReference>
<protein>
    <submittedName>
        <fullName evidence="3">Universal stress protein</fullName>
    </submittedName>
</protein>
<gene>
    <name evidence="3" type="ORF">C7K08_09080</name>
</gene>
<dbReference type="InterPro" id="IPR006016">
    <property type="entry name" value="UspA"/>
</dbReference>
<evidence type="ECO:0000313" key="3">
    <source>
        <dbReference type="EMBL" id="PSI01201.1"/>
    </source>
</evidence>
<organism evidence="3 4">
    <name type="scientific">Synechococcus lacustris str. Tous</name>
    <dbReference type="NCBI Taxonomy" id="1910958"/>
    <lineage>
        <taxon>Bacteria</taxon>
        <taxon>Bacillati</taxon>
        <taxon>Cyanobacteriota</taxon>
        <taxon>Cyanophyceae</taxon>
        <taxon>Synechococcales</taxon>
        <taxon>Synechococcaceae</taxon>
        <taxon>Synechococcus</taxon>
    </lineage>
</organism>
<evidence type="ECO:0000259" key="2">
    <source>
        <dbReference type="Pfam" id="PF00582"/>
    </source>
</evidence>
<dbReference type="InterPro" id="IPR014729">
    <property type="entry name" value="Rossmann-like_a/b/a_fold"/>
</dbReference>
<dbReference type="CDD" id="cd00293">
    <property type="entry name" value="USP-like"/>
    <property type="match status" value="1"/>
</dbReference>
<reference evidence="4" key="1">
    <citation type="submission" date="2018-03" db="EMBL/GenBank/DDBJ databases">
        <title>Ecological and genomic features of two cosmopolitan and abundant freshwater picocyanobacteria.</title>
        <authorList>
            <person name="Cabello-Yeves P.J."/>
            <person name="Picazo A."/>
            <person name="Camacho A."/>
            <person name="Callieri C."/>
            <person name="Rosselli R."/>
            <person name="Roda-Garcia J."/>
            <person name="Coutinho F.H."/>
            <person name="Rodriguez-Valera F."/>
        </authorList>
    </citation>
    <scope>NUCLEOTIDE SEQUENCE [LARGE SCALE GENOMIC DNA]</scope>
    <source>
        <strain evidence="4">Tous</strain>
    </source>
</reference>
<dbReference type="Proteomes" id="UP000240206">
    <property type="component" value="Unassembled WGS sequence"/>
</dbReference>
<dbReference type="InterPro" id="IPR006015">
    <property type="entry name" value="Universal_stress_UspA"/>
</dbReference>
<dbReference type="RefSeq" id="WP_106500320.1">
    <property type="nucleotide sequence ID" value="NZ_PXVC01000043.1"/>
</dbReference>
<dbReference type="STRING" id="1910958.BTM30_08645"/>
<comment type="caution">
    <text evidence="3">The sequence shown here is derived from an EMBL/GenBank/DDBJ whole genome shotgun (WGS) entry which is preliminary data.</text>
</comment>
<dbReference type="SUPFAM" id="SSF52402">
    <property type="entry name" value="Adenine nucleotide alpha hydrolases-like"/>
    <property type="match status" value="1"/>
</dbReference>
<dbReference type="Pfam" id="PF00582">
    <property type="entry name" value="Usp"/>
    <property type="match status" value="1"/>
</dbReference>
<evidence type="ECO:0000256" key="1">
    <source>
        <dbReference type="ARBA" id="ARBA00008791"/>
    </source>
</evidence>
<proteinExistence type="inferred from homology"/>
<comment type="similarity">
    <text evidence="1">Belongs to the universal stress protein A family.</text>
</comment>
<evidence type="ECO:0000313" key="4">
    <source>
        <dbReference type="Proteomes" id="UP000240206"/>
    </source>
</evidence>
<name>A0A2P7ED97_9SYNE</name>
<accession>A0A2P7ED97</accession>
<sequence length="127" mass="13730">MFRTILFPLDHSRTALETAATVLKMVQQHNSRLVLLSVVDSNDTTMANPDGVAQLLQQAHDTFERAGISCEVIEREGKAAFVIGDVADEIEADLIVMGTRGISLENDQQSTAARVIQLAPCAVLVVP</sequence>
<feature type="domain" description="UspA" evidence="2">
    <location>
        <begin position="1"/>
        <end position="127"/>
    </location>
</feature>
<keyword evidence="4" id="KW-1185">Reference proteome</keyword>
<dbReference type="PANTHER" id="PTHR46268">
    <property type="entry name" value="STRESS RESPONSE PROTEIN NHAX"/>
    <property type="match status" value="1"/>
</dbReference>